<keyword evidence="3" id="KW-1185">Reference proteome</keyword>
<feature type="transmembrane region" description="Helical" evidence="1">
    <location>
        <begin position="6"/>
        <end position="24"/>
    </location>
</feature>
<protein>
    <submittedName>
        <fullName evidence="2">Uncharacterized protein</fullName>
    </submittedName>
</protein>
<organism evidence="2 3">
    <name type="scientific">Fontibacillus phaseoli</name>
    <dbReference type="NCBI Taxonomy" id="1416533"/>
    <lineage>
        <taxon>Bacteria</taxon>
        <taxon>Bacillati</taxon>
        <taxon>Bacillota</taxon>
        <taxon>Bacilli</taxon>
        <taxon>Bacillales</taxon>
        <taxon>Paenibacillaceae</taxon>
        <taxon>Fontibacillus</taxon>
    </lineage>
</organism>
<dbReference type="Proteomes" id="UP000253090">
    <property type="component" value="Unassembled WGS sequence"/>
</dbReference>
<reference evidence="2 3" key="1">
    <citation type="submission" date="2018-07" db="EMBL/GenBank/DDBJ databases">
        <title>Genomic Encyclopedia of Type Strains, Phase III (KMG-III): the genomes of soil and plant-associated and newly described type strains.</title>
        <authorList>
            <person name="Whitman W."/>
        </authorList>
    </citation>
    <scope>NUCLEOTIDE SEQUENCE [LARGE SCALE GENOMIC DNA]</scope>
    <source>
        <strain evidence="2 3">CECT 8333</strain>
    </source>
</reference>
<name>A0A369BNM7_9BACL</name>
<keyword evidence="1" id="KW-0812">Transmembrane</keyword>
<dbReference type="EMBL" id="QPJW01000001">
    <property type="protein sequence ID" value="RCX23001.1"/>
    <property type="molecule type" value="Genomic_DNA"/>
</dbReference>
<sequence>MVDENIGLAGMLAVVIAIAAMLIIRKPTYKVERVELSEELKGLGVIASSTSHHFQVLLLVKKESM</sequence>
<comment type="caution">
    <text evidence="2">The sequence shown here is derived from an EMBL/GenBank/DDBJ whole genome shotgun (WGS) entry which is preliminary data.</text>
</comment>
<evidence type="ECO:0000256" key="1">
    <source>
        <dbReference type="SAM" id="Phobius"/>
    </source>
</evidence>
<accession>A0A369BNM7</accession>
<dbReference type="RefSeq" id="WP_147273834.1">
    <property type="nucleotide sequence ID" value="NZ_QPJW01000001.1"/>
</dbReference>
<proteinExistence type="predicted"/>
<keyword evidence="1" id="KW-0472">Membrane</keyword>
<evidence type="ECO:0000313" key="3">
    <source>
        <dbReference type="Proteomes" id="UP000253090"/>
    </source>
</evidence>
<dbReference type="AlphaFoldDB" id="A0A369BNM7"/>
<gene>
    <name evidence="2" type="ORF">DFP94_101592</name>
</gene>
<evidence type="ECO:0000313" key="2">
    <source>
        <dbReference type="EMBL" id="RCX23001.1"/>
    </source>
</evidence>
<keyword evidence="1" id="KW-1133">Transmembrane helix</keyword>